<evidence type="ECO:0000256" key="1">
    <source>
        <dbReference type="SAM" id="Phobius"/>
    </source>
</evidence>
<dbReference type="Gene3D" id="3.30.1150.10">
    <property type="match status" value="1"/>
</dbReference>
<dbReference type="EMBL" id="UINC01078360">
    <property type="protein sequence ID" value="SVC19360.1"/>
    <property type="molecule type" value="Genomic_DNA"/>
</dbReference>
<dbReference type="InterPro" id="IPR037682">
    <property type="entry name" value="TonB_C"/>
</dbReference>
<sequence>MKKKSYGNAFIVSCTLHLVGLLLGTLYVVKNEIYENDPIQINITQATKTNPKRRLERRHKSQTELKRSVPKPLPMRSRINVITTAAQLPMNNAFYTLPTSNTSSFVDQNRFSPRSVHNAKVERKTLLNVRSVNIFSKMPKISMKPIGESILSKITTNQNPIEMIPANLDQQSLTPYNITQSPRFLKQHPVKYPELARQANKEGIVVLEAGIGIDGIARDIILIQGLGFGCNQEAIRALTMSRFIPAKSGNTPVLSRIQIPYRFQLKI</sequence>
<keyword evidence="1" id="KW-1133">Transmembrane helix</keyword>
<reference evidence="3" key="1">
    <citation type="submission" date="2018-05" db="EMBL/GenBank/DDBJ databases">
        <authorList>
            <person name="Lanie J.A."/>
            <person name="Ng W.-L."/>
            <person name="Kazmierczak K.M."/>
            <person name="Andrzejewski T.M."/>
            <person name="Davidsen T.M."/>
            <person name="Wayne K.J."/>
            <person name="Tettelin H."/>
            <person name="Glass J.I."/>
            <person name="Rusch D."/>
            <person name="Podicherti R."/>
            <person name="Tsui H.-C.T."/>
            <person name="Winkler M.E."/>
        </authorList>
    </citation>
    <scope>NUCLEOTIDE SEQUENCE</scope>
</reference>
<feature type="domain" description="TonB C-terminal" evidence="2">
    <location>
        <begin position="177"/>
        <end position="267"/>
    </location>
</feature>
<evidence type="ECO:0000313" key="3">
    <source>
        <dbReference type="EMBL" id="SVC19360.1"/>
    </source>
</evidence>
<dbReference type="AlphaFoldDB" id="A0A382K4J5"/>
<keyword evidence="1" id="KW-0812">Transmembrane</keyword>
<protein>
    <recommendedName>
        <fullName evidence="2">TonB C-terminal domain-containing protein</fullName>
    </recommendedName>
</protein>
<evidence type="ECO:0000259" key="2">
    <source>
        <dbReference type="PROSITE" id="PS52015"/>
    </source>
</evidence>
<dbReference type="PROSITE" id="PS52015">
    <property type="entry name" value="TONB_CTD"/>
    <property type="match status" value="1"/>
</dbReference>
<name>A0A382K4J5_9ZZZZ</name>
<feature type="transmembrane region" description="Helical" evidence="1">
    <location>
        <begin position="7"/>
        <end position="29"/>
    </location>
</feature>
<gene>
    <name evidence="3" type="ORF">METZ01_LOCUS272214</name>
</gene>
<dbReference type="SUPFAM" id="SSF74653">
    <property type="entry name" value="TolA/TonB C-terminal domain"/>
    <property type="match status" value="1"/>
</dbReference>
<dbReference type="Pfam" id="PF03544">
    <property type="entry name" value="TonB_C"/>
    <property type="match status" value="1"/>
</dbReference>
<organism evidence="3">
    <name type="scientific">marine metagenome</name>
    <dbReference type="NCBI Taxonomy" id="408172"/>
    <lineage>
        <taxon>unclassified sequences</taxon>
        <taxon>metagenomes</taxon>
        <taxon>ecological metagenomes</taxon>
    </lineage>
</organism>
<accession>A0A382K4J5</accession>
<keyword evidence="1" id="KW-0472">Membrane</keyword>
<proteinExistence type="predicted"/>
<dbReference type="GO" id="GO:0055085">
    <property type="term" value="P:transmembrane transport"/>
    <property type="evidence" value="ECO:0007669"/>
    <property type="project" value="InterPro"/>
</dbReference>